<dbReference type="GO" id="GO:0016747">
    <property type="term" value="F:acyltransferase activity, transferring groups other than amino-acyl groups"/>
    <property type="evidence" value="ECO:0007669"/>
    <property type="project" value="InterPro"/>
</dbReference>
<dbReference type="CDD" id="cd04301">
    <property type="entry name" value="NAT_SF"/>
    <property type="match status" value="1"/>
</dbReference>
<dbReference type="Pfam" id="PF00583">
    <property type="entry name" value="Acetyltransf_1"/>
    <property type="match status" value="1"/>
</dbReference>
<dbReference type="EMBL" id="JARCJK010000002">
    <property type="protein sequence ID" value="MDE4165254.1"/>
    <property type="molecule type" value="Genomic_DNA"/>
</dbReference>
<dbReference type="InterPro" id="IPR000182">
    <property type="entry name" value="GNAT_dom"/>
</dbReference>
<dbReference type="PROSITE" id="PS51186">
    <property type="entry name" value="GNAT"/>
    <property type="match status" value="1"/>
</dbReference>
<dbReference type="SUPFAM" id="SSF55729">
    <property type="entry name" value="Acyl-CoA N-acyltransferases (Nat)"/>
    <property type="match status" value="1"/>
</dbReference>
<dbReference type="PATRIC" id="fig|60890.4.peg.2828"/>
<evidence type="ECO:0000313" key="5">
    <source>
        <dbReference type="Proteomes" id="UP001218364"/>
    </source>
</evidence>
<accession>A0A1B0ZUJ0</accession>
<dbReference type="Proteomes" id="UP001218364">
    <property type="component" value="Unassembled WGS sequence"/>
</dbReference>
<keyword evidence="2" id="KW-0808">Transferase</keyword>
<sequence>MSAKPQTKHLLQLRPAKTTDCAALAALSIEVWTGTYLREGVNDTFATFVLETFTPAHFAALLQDPGETLIVSQNRVGIDGYIRITEDRPSPVGGAKTEITTLYVQPRHHGRGIGQALLRAGLDHCRAKGLGAPWLSTNSENTPAIGFYHRQGFASVGETVFEIDGTGYPNTVLHYTGD</sequence>
<evidence type="ECO:0000259" key="1">
    <source>
        <dbReference type="PROSITE" id="PS51186"/>
    </source>
</evidence>
<reference evidence="3 5" key="2">
    <citation type="submission" date="2023-02" db="EMBL/GenBank/DDBJ databases">
        <title>Population genomics of bacteria associated with diatom.</title>
        <authorList>
            <person name="Xie J."/>
            <person name="Wang H."/>
        </authorList>
    </citation>
    <scope>NUCLEOTIDE SEQUENCE [LARGE SCALE GENOMIC DNA]</scope>
    <source>
        <strain evidence="3 5">PT47_8</strain>
    </source>
</reference>
<organism evidence="2 4">
    <name type="scientific">Phaeobacter gallaeciensis</name>
    <dbReference type="NCBI Taxonomy" id="60890"/>
    <lineage>
        <taxon>Bacteria</taxon>
        <taxon>Pseudomonadati</taxon>
        <taxon>Pseudomonadota</taxon>
        <taxon>Alphaproteobacteria</taxon>
        <taxon>Rhodobacterales</taxon>
        <taxon>Roseobacteraceae</taxon>
        <taxon>Phaeobacter</taxon>
    </lineage>
</organism>
<keyword evidence="4" id="KW-1185">Reference proteome</keyword>
<evidence type="ECO:0000313" key="3">
    <source>
        <dbReference type="EMBL" id="MDE4165254.1"/>
    </source>
</evidence>
<feature type="domain" description="N-acetyltransferase" evidence="1">
    <location>
        <begin position="11"/>
        <end position="178"/>
    </location>
</feature>
<dbReference type="OrthoDB" id="7205533at2"/>
<proteinExistence type="predicted"/>
<evidence type="ECO:0000313" key="2">
    <source>
        <dbReference type="EMBL" id="ANP37790.1"/>
    </source>
</evidence>
<dbReference type="PANTHER" id="PTHR43072">
    <property type="entry name" value="N-ACETYLTRANSFERASE"/>
    <property type="match status" value="1"/>
</dbReference>
<dbReference type="Gene3D" id="3.40.630.30">
    <property type="match status" value="1"/>
</dbReference>
<dbReference type="InterPro" id="IPR016181">
    <property type="entry name" value="Acyl_CoA_acyltransferase"/>
</dbReference>
<dbReference type="AlphaFoldDB" id="A0A1B0ZUJ0"/>
<gene>
    <name evidence="2" type="ORF">JL2886_02904</name>
    <name evidence="3" type="ORF">PXK24_06090</name>
</gene>
<dbReference type="Proteomes" id="UP000092565">
    <property type="component" value="Chromosome"/>
</dbReference>
<dbReference type="RefSeq" id="WP_065272559.1">
    <property type="nucleotide sequence ID" value="NZ_CP015124.1"/>
</dbReference>
<evidence type="ECO:0000313" key="4">
    <source>
        <dbReference type="Proteomes" id="UP000092565"/>
    </source>
</evidence>
<reference evidence="2 4" key="1">
    <citation type="submission" date="2016-04" db="EMBL/GenBank/DDBJ databases">
        <authorList>
            <person name="Evans L.H."/>
            <person name="Alamgir A."/>
            <person name="Owens N."/>
            <person name="Weber N.D."/>
            <person name="Virtaneva K."/>
            <person name="Barbian K."/>
            <person name="Babar A."/>
            <person name="Rosenke K."/>
        </authorList>
    </citation>
    <scope>NUCLEOTIDE SEQUENCE [LARGE SCALE GENOMIC DNA]</scope>
    <source>
        <strain evidence="2 4">JL2886</strain>
    </source>
</reference>
<protein>
    <submittedName>
        <fullName evidence="2">GCN5 family acetyltransferase</fullName>
    </submittedName>
    <submittedName>
        <fullName evidence="3">N-acetyltransferase</fullName>
    </submittedName>
</protein>
<dbReference type="EMBL" id="CP015124">
    <property type="protein sequence ID" value="ANP37790.1"/>
    <property type="molecule type" value="Genomic_DNA"/>
</dbReference>
<name>A0A1B0ZUJ0_9RHOB</name>